<dbReference type="Proteomes" id="UP000759537">
    <property type="component" value="Unassembled WGS sequence"/>
</dbReference>
<gene>
    <name evidence="2" type="ORF">DFH94DRAFT_254101</name>
</gene>
<organism evidence="2 3">
    <name type="scientific">Russula ochroleuca</name>
    <dbReference type="NCBI Taxonomy" id="152965"/>
    <lineage>
        <taxon>Eukaryota</taxon>
        <taxon>Fungi</taxon>
        <taxon>Dikarya</taxon>
        <taxon>Basidiomycota</taxon>
        <taxon>Agaricomycotina</taxon>
        <taxon>Agaricomycetes</taxon>
        <taxon>Russulales</taxon>
        <taxon>Russulaceae</taxon>
        <taxon>Russula</taxon>
    </lineage>
</organism>
<feature type="region of interest" description="Disordered" evidence="1">
    <location>
        <begin position="1"/>
        <end position="39"/>
    </location>
</feature>
<protein>
    <submittedName>
        <fullName evidence="2">Uncharacterized protein</fullName>
    </submittedName>
</protein>
<dbReference type="EMBL" id="WHVB01000003">
    <property type="protein sequence ID" value="KAF8484922.1"/>
    <property type="molecule type" value="Genomic_DNA"/>
</dbReference>
<feature type="compositionally biased region" description="Polar residues" evidence="1">
    <location>
        <begin position="1"/>
        <end position="10"/>
    </location>
</feature>
<feature type="region of interest" description="Disordered" evidence="1">
    <location>
        <begin position="181"/>
        <end position="222"/>
    </location>
</feature>
<evidence type="ECO:0000313" key="3">
    <source>
        <dbReference type="Proteomes" id="UP000759537"/>
    </source>
</evidence>
<reference evidence="2" key="2">
    <citation type="journal article" date="2020" name="Nat. Commun.">
        <title>Large-scale genome sequencing of mycorrhizal fungi provides insights into the early evolution of symbiotic traits.</title>
        <authorList>
            <person name="Miyauchi S."/>
            <person name="Kiss E."/>
            <person name="Kuo A."/>
            <person name="Drula E."/>
            <person name="Kohler A."/>
            <person name="Sanchez-Garcia M."/>
            <person name="Morin E."/>
            <person name="Andreopoulos B."/>
            <person name="Barry K.W."/>
            <person name="Bonito G."/>
            <person name="Buee M."/>
            <person name="Carver A."/>
            <person name="Chen C."/>
            <person name="Cichocki N."/>
            <person name="Clum A."/>
            <person name="Culley D."/>
            <person name="Crous P.W."/>
            <person name="Fauchery L."/>
            <person name="Girlanda M."/>
            <person name="Hayes R.D."/>
            <person name="Keri Z."/>
            <person name="LaButti K."/>
            <person name="Lipzen A."/>
            <person name="Lombard V."/>
            <person name="Magnuson J."/>
            <person name="Maillard F."/>
            <person name="Murat C."/>
            <person name="Nolan M."/>
            <person name="Ohm R.A."/>
            <person name="Pangilinan J."/>
            <person name="Pereira M.F."/>
            <person name="Perotto S."/>
            <person name="Peter M."/>
            <person name="Pfister S."/>
            <person name="Riley R."/>
            <person name="Sitrit Y."/>
            <person name="Stielow J.B."/>
            <person name="Szollosi G."/>
            <person name="Zifcakova L."/>
            <person name="Stursova M."/>
            <person name="Spatafora J.W."/>
            <person name="Tedersoo L."/>
            <person name="Vaario L.M."/>
            <person name="Yamada A."/>
            <person name="Yan M."/>
            <person name="Wang P."/>
            <person name="Xu J."/>
            <person name="Bruns T."/>
            <person name="Baldrian P."/>
            <person name="Vilgalys R."/>
            <person name="Dunand C."/>
            <person name="Henrissat B."/>
            <person name="Grigoriev I.V."/>
            <person name="Hibbett D."/>
            <person name="Nagy L.G."/>
            <person name="Martin F.M."/>
        </authorList>
    </citation>
    <scope>NUCLEOTIDE SEQUENCE</scope>
    <source>
        <strain evidence="2">Prilba</strain>
    </source>
</reference>
<accession>A0A9P5TCX9</accession>
<reference evidence="2" key="1">
    <citation type="submission" date="2019-10" db="EMBL/GenBank/DDBJ databases">
        <authorList>
            <consortium name="DOE Joint Genome Institute"/>
            <person name="Kuo A."/>
            <person name="Miyauchi S."/>
            <person name="Kiss E."/>
            <person name="Drula E."/>
            <person name="Kohler A."/>
            <person name="Sanchez-Garcia M."/>
            <person name="Andreopoulos B."/>
            <person name="Barry K.W."/>
            <person name="Bonito G."/>
            <person name="Buee M."/>
            <person name="Carver A."/>
            <person name="Chen C."/>
            <person name="Cichocki N."/>
            <person name="Clum A."/>
            <person name="Culley D."/>
            <person name="Crous P.W."/>
            <person name="Fauchery L."/>
            <person name="Girlanda M."/>
            <person name="Hayes R."/>
            <person name="Keri Z."/>
            <person name="LaButti K."/>
            <person name="Lipzen A."/>
            <person name="Lombard V."/>
            <person name="Magnuson J."/>
            <person name="Maillard F."/>
            <person name="Morin E."/>
            <person name="Murat C."/>
            <person name="Nolan M."/>
            <person name="Ohm R."/>
            <person name="Pangilinan J."/>
            <person name="Pereira M."/>
            <person name="Perotto S."/>
            <person name="Peter M."/>
            <person name="Riley R."/>
            <person name="Sitrit Y."/>
            <person name="Stielow B."/>
            <person name="Szollosi G."/>
            <person name="Zifcakova L."/>
            <person name="Stursova M."/>
            <person name="Spatafora J.W."/>
            <person name="Tedersoo L."/>
            <person name="Vaario L.-M."/>
            <person name="Yamada A."/>
            <person name="Yan M."/>
            <person name="Wang P."/>
            <person name="Xu J."/>
            <person name="Bruns T."/>
            <person name="Baldrian P."/>
            <person name="Vilgalys R."/>
            <person name="Henrissat B."/>
            <person name="Grigoriev I.V."/>
            <person name="Hibbett D."/>
            <person name="Nagy L.G."/>
            <person name="Martin F.M."/>
        </authorList>
    </citation>
    <scope>NUCLEOTIDE SEQUENCE</scope>
    <source>
        <strain evidence="2">Prilba</strain>
    </source>
</reference>
<evidence type="ECO:0000256" key="1">
    <source>
        <dbReference type="SAM" id="MobiDB-lite"/>
    </source>
</evidence>
<dbReference type="AlphaFoldDB" id="A0A9P5TCX9"/>
<feature type="compositionally biased region" description="Polar residues" evidence="1">
    <location>
        <begin position="209"/>
        <end position="222"/>
    </location>
</feature>
<keyword evidence="3" id="KW-1185">Reference proteome</keyword>
<dbReference type="OrthoDB" id="3230513at2759"/>
<name>A0A9P5TCX9_9AGAM</name>
<evidence type="ECO:0000313" key="2">
    <source>
        <dbReference type="EMBL" id="KAF8484922.1"/>
    </source>
</evidence>
<comment type="caution">
    <text evidence="2">The sequence shown here is derived from an EMBL/GenBank/DDBJ whole genome shotgun (WGS) entry which is preliminary data.</text>
</comment>
<proteinExistence type="predicted"/>
<sequence length="317" mass="34753">MTAIAPSNSRGMGWRKPAPVYVPTPPSSRPTSDSLFTPAPVLSGDVAKRLAAEDPKDGLPPMPDDWLSIVRSVSQDFYHDSSRFRLAVGSAAPERQPVYAEFSRTVSSADYYRPYSSRPHYMHRGALPRVYRPPTPPIPSVRRPNSCAIPSMSMLEAQTSLGSPFRMIFPDPPSRFMNTTHQGLCQSPPPPLSLSESTRRPASVKTKRSLQSLTSSEDHTAVSSHADTGSWYLHGYPQAGWNPSLALDQQNEKKVGPGGKEVGGKSELPMHYIPASRLRKRKRRSCSDMLWGTMVSAGRAIASVFKTDSVPPPADKL</sequence>